<feature type="non-terminal residue" evidence="2">
    <location>
        <position position="1"/>
    </location>
</feature>
<reference evidence="2" key="1">
    <citation type="journal article" date="1999" name="Insect Mol. Biol.">
        <title>Conserved features at the 5 end of Drosophila R2 retrotransposable elements: implications for transcription and translation.</title>
        <authorList>
            <person name="George J.A."/>
            <person name="Eickbush T.H."/>
        </authorList>
    </citation>
    <scope>NUCLEOTIDE SEQUENCE</scope>
</reference>
<proteinExistence type="predicted"/>
<dbReference type="AlphaFoldDB" id="Q94971"/>
<gene>
    <name evidence="3" type="primary">ORF</name>
</gene>
<sequence length="315" mass="36647">FERRNCSLGLPAPGTLHIGTTNTNEPRMTMNDLTRSRVPYASSMGADQYEPSAVANLSGRVPCTIWEMTFSSKRGLGVHMSHRHKDELDEQRRRVDKKARWSEEEALMMARKEVELTANGNVRHLNKKPEIFTHRSSDAISSYRKRGDYKSKLELIKGQISSRPRSTRQHYHTRRPTTNEQSNQATKYQDQLRNQLDHTNSRTTEILRVLQGYTPVVCDSRRRAEVLENIIDNAAGLGQETTLQCLSTYLMEIFPPRNEPHILTRPRLEPRNMRQRRRQQYARVQRNWDKHPGRCIKALLEEVDESTMPNQEIMV</sequence>
<keyword evidence="2" id="KW-0808">Transferase</keyword>
<accession>Q94971</accession>
<evidence type="ECO:0000256" key="1">
    <source>
        <dbReference type="SAM" id="MobiDB-lite"/>
    </source>
</evidence>
<evidence type="ECO:0000313" key="3">
    <source>
        <dbReference type="FlyBase" id="FBgn0044151"/>
    </source>
</evidence>
<name>Q94971_DROVA</name>
<keyword evidence="2" id="KW-0695">RNA-directed DNA polymerase</keyword>
<dbReference type="EMBL" id="U64960">
    <property type="protein sequence ID" value="AAB06737.1"/>
    <property type="molecule type" value="Genomic_DNA"/>
</dbReference>
<protein>
    <submittedName>
        <fullName evidence="2">Reverse transcriptase</fullName>
    </submittedName>
</protein>
<dbReference type="GO" id="GO:0003964">
    <property type="term" value="F:RNA-directed DNA polymerase activity"/>
    <property type="evidence" value="ECO:0007669"/>
    <property type="project" value="UniProtKB-KW"/>
</dbReference>
<keyword evidence="2" id="KW-0548">Nucleotidyltransferase</keyword>
<feature type="region of interest" description="Disordered" evidence="1">
    <location>
        <begin position="157"/>
        <end position="190"/>
    </location>
</feature>
<feature type="non-terminal residue" evidence="2">
    <location>
        <position position="315"/>
    </location>
</feature>
<dbReference type="FlyBase" id="FBgn0044151">
    <property type="gene designation" value="Dvar\R2-element\ORF"/>
</dbReference>
<organism evidence="2">
    <name type="scientific">Drosophila varians</name>
    <name type="common">Fruit fly</name>
    <dbReference type="NCBI Taxonomy" id="30050"/>
    <lineage>
        <taxon>Eukaryota</taxon>
        <taxon>Metazoa</taxon>
        <taxon>Ecdysozoa</taxon>
        <taxon>Arthropoda</taxon>
        <taxon>Hexapoda</taxon>
        <taxon>Insecta</taxon>
        <taxon>Pterygota</taxon>
        <taxon>Neoptera</taxon>
        <taxon>Endopterygota</taxon>
        <taxon>Diptera</taxon>
        <taxon>Brachycera</taxon>
        <taxon>Muscomorpha</taxon>
        <taxon>Ephydroidea</taxon>
        <taxon>Drosophilidae</taxon>
        <taxon>Drosophila</taxon>
        <taxon>Sophophora</taxon>
    </lineage>
</organism>
<feature type="compositionally biased region" description="Basic residues" evidence="1">
    <location>
        <begin position="165"/>
        <end position="175"/>
    </location>
</feature>
<feature type="compositionally biased region" description="Polar residues" evidence="1">
    <location>
        <begin position="176"/>
        <end position="190"/>
    </location>
</feature>
<feature type="region of interest" description="Disordered" evidence="1">
    <location>
        <begin position="1"/>
        <end position="28"/>
    </location>
</feature>
<evidence type="ECO:0000313" key="2">
    <source>
        <dbReference type="EMBL" id="AAB06737.1"/>
    </source>
</evidence>